<sequence>MANALYVKGKEKILSGAINFVSDTLKVALVKNTYPQNLSTDEFLSTISSYVVGTAQTLASKSVTGGAFNAAAPVFPTVAAGDTCEAVVIYKDTGNAATSPLLAYIDVITGFPVATNGSDITVQWDGGAYKIFSL</sequence>
<evidence type="ECO:0000313" key="1">
    <source>
        <dbReference type="EMBL" id="MDD0837911.1"/>
    </source>
</evidence>
<comment type="caution">
    <text evidence="1">The sequence shown here is derived from an EMBL/GenBank/DDBJ whole genome shotgun (WGS) entry which is preliminary data.</text>
</comment>
<keyword evidence="2" id="KW-1185">Reference proteome</keyword>
<protein>
    <submittedName>
        <fullName evidence="1">Uncharacterized protein</fullName>
    </submittedName>
</protein>
<reference evidence="1 2" key="1">
    <citation type="submission" date="2023-02" db="EMBL/GenBank/DDBJ databases">
        <title>Bacterial whole genomic sequence of Curvibacter sp. HBC61.</title>
        <authorList>
            <person name="Le V."/>
            <person name="Ko S.-R."/>
            <person name="Ahn C.-Y."/>
            <person name="Oh H.-M."/>
        </authorList>
    </citation>
    <scope>NUCLEOTIDE SEQUENCE [LARGE SCALE GENOMIC DNA]</scope>
    <source>
        <strain evidence="1 2">HBC61</strain>
    </source>
</reference>
<accession>A0ABT5MWT2</accession>
<dbReference type="EMBL" id="JAQSIP010000002">
    <property type="protein sequence ID" value="MDD0837911.1"/>
    <property type="molecule type" value="Genomic_DNA"/>
</dbReference>
<dbReference type="Proteomes" id="UP001528673">
    <property type="component" value="Unassembled WGS sequence"/>
</dbReference>
<name>A0ABT5MWT2_9BURK</name>
<organism evidence="1 2">
    <name type="scientific">Curvibacter cyanobacteriorum</name>
    <dbReference type="NCBI Taxonomy" id="3026422"/>
    <lineage>
        <taxon>Bacteria</taxon>
        <taxon>Pseudomonadati</taxon>
        <taxon>Pseudomonadota</taxon>
        <taxon>Betaproteobacteria</taxon>
        <taxon>Burkholderiales</taxon>
        <taxon>Comamonadaceae</taxon>
        <taxon>Curvibacter</taxon>
    </lineage>
</organism>
<dbReference type="RefSeq" id="WP_273949234.1">
    <property type="nucleotide sequence ID" value="NZ_JAQSIP010000002.1"/>
</dbReference>
<proteinExistence type="predicted"/>
<gene>
    <name evidence="1" type="ORF">PSQ40_04935</name>
</gene>
<evidence type="ECO:0000313" key="2">
    <source>
        <dbReference type="Proteomes" id="UP001528673"/>
    </source>
</evidence>